<feature type="binding site" evidence="10">
    <location>
        <begin position="26"/>
        <end position="33"/>
    </location>
    <ligand>
        <name>ATP</name>
        <dbReference type="ChEBI" id="CHEBI:30616"/>
    </ligand>
</feature>
<dbReference type="AlphaFoldDB" id="A0A172RYD9"/>
<organism evidence="14 15">
    <name type="scientific">Denitrobacterium detoxificans</name>
    <dbReference type="NCBI Taxonomy" id="79604"/>
    <lineage>
        <taxon>Bacteria</taxon>
        <taxon>Bacillati</taxon>
        <taxon>Actinomycetota</taxon>
        <taxon>Coriobacteriia</taxon>
        <taxon>Eggerthellales</taxon>
        <taxon>Eggerthellaceae</taxon>
        <taxon>Denitrobacterium</taxon>
    </lineage>
</organism>
<keyword evidence="8 10" id="KW-0460">Magnesium</keyword>
<comment type="catalytic activity">
    <reaction evidence="9 10 11">
        <text>adenosine(37) in tRNA + dimethylallyl diphosphate = N(6)-dimethylallyladenosine(37) in tRNA + diphosphate</text>
        <dbReference type="Rhea" id="RHEA:26482"/>
        <dbReference type="Rhea" id="RHEA-COMP:10162"/>
        <dbReference type="Rhea" id="RHEA-COMP:10375"/>
        <dbReference type="ChEBI" id="CHEBI:33019"/>
        <dbReference type="ChEBI" id="CHEBI:57623"/>
        <dbReference type="ChEBI" id="CHEBI:74411"/>
        <dbReference type="ChEBI" id="CHEBI:74415"/>
        <dbReference type="EC" id="2.5.1.75"/>
    </reaction>
</comment>
<accession>A0A172RYD9</accession>
<dbReference type="PANTHER" id="PTHR11088:SF60">
    <property type="entry name" value="TRNA DIMETHYLALLYLTRANSFERASE"/>
    <property type="match status" value="1"/>
</dbReference>
<evidence type="ECO:0000256" key="12">
    <source>
        <dbReference type="RuleBase" id="RU003784"/>
    </source>
</evidence>
<feature type="site" description="Interaction with substrate tRNA" evidence="10">
    <location>
        <position position="116"/>
    </location>
</feature>
<feature type="region of interest" description="Interaction with substrate tRNA" evidence="10">
    <location>
        <begin position="51"/>
        <end position="54"/>
    </location>
</feature>
<dbReference type="PATRIC" id="fig|79604.3.peg.1158"/>
<evidence type="ECO:0000256" key="8">
    <source>
        <dbReference type="ARBA" id="ARBA00022842"/>
    </source>
</evidence>
<dbReference type="NCBIfam" id="TIGR00174">
    <property type="entry name" value="miaA"/>
    <property type="match status" value="1"/>
</dbReference>
<keyword evidence="15" id="KW-1185">Reference proteome</keyword>
<dbReference type="HAMAP" id="MF_00185">
    <property type="entry name" value="IPP_trans"/>
    <property type="match status" value="1"/>
</dbReference>
<dbReference type="GO" id="GO:0005524">
    <property type="term" value="F:ATP binding"/>
    <property type="evidence" value="ECO:0007669"/>
    <property type="project" value="UniProtKB-UniRule"/>
</dbReference>
<dbReference type="KEGG" id="ddt:AAY81_05740"/>
<gene>
    <name evidence="10" type="primary">miaA</name>
    <name evidence="14" type="ORF">SAMN02910314_01464</name>
</gene>
<evidence type="ECO:0000256" key="5">
    <source>
        <dbReference type="ARBA" id="ARBA00022694"/>
    </source>
</evidence>
<dbReference type="GO" id="GO:0006400">
    <property type="term" value="P:tRNA modification"/>
    <property type="evidence" value="ECO:0007669"/>
    <property type="project" value="TreeGrafter"/>
</dbReference>
<dbReference type="Proteomes" id="UP000182975">
    <property type="component" value="Unassembled WGS sequence"/>
</dbReference>
<dbReference type="RefSeq" id="WP_066662491.1">
    <property type="nucleotide sequence ID" value="NZ_CP011402.1"/>
</dbReference>
<dbReference type="SUPFAM" id="SSF52540">
    <property type="entry name" value="P-loop containing nucleoside triphosphate hydrolases"/>
    <property type="match status" value="1"/>
</dbReference>
<dbReference type="InterPro" id="IPR018022">
    <property type="entry name" value="IPT"/>
</dbReference>
<feature type="binding site" evidence="10">
    <location>
        <begin position="28"/>
        <end position="33"/>
    </location>
    <ligand>
        <name>substrate</name>
    </ligand>
</feature>
<evidence type="ECO:0000256" key="9">
    <source>
        <dbReference type="ARBA" id="ARBA00049563"/>
    </source>
</evidence>
<keyword evidence="6 10" id="KW-0547">Nucleotide-binding</keyword>
<evidence type="ECO:0000256" key="4">
    <source>
        <dbReference type="ARBA" id="ARBA00022679"/>
    </source>
</evidence>
<name>A0A172RYD9_9ACTN</name>
<evidence type="ECO:0000256" key="6">
    <source>
        <dbReference type="ARBA" id="ARBA00022741"/>
    </source>
</evidence>
<dbReference type="PANTHER" id="PTHR11088">
    <property type="entry name" value="TRNA DIMETHYLALLYLTRANSFERASE"/>
    <property type="match status" value="1"/>
</dbReference>
<comment type="caution">
    <text evidence="10">Lacks conserved residue(s) required for the propagation of feature annotation.</text>
</comment>
<evidence type="ECO:0000256" key="11">
    <source>
        <dbReference type="RuleBase" id="RU003783"/>
    </source>
</evidence>
<comment type="similarity">
    <text evidence="3 10 13">Belongs to the IPP transferase family.</text>
</comment>
<protein>
    <recommendedName>
        <fullName evidence="10">tRNA dimethylallyltransferase</fullName>
        <ecNumber evidence="10">2.5.1.75</ecNumber>
    </recommendedName>
    <alternativeName>
        <fullName evidence="10">Dimethylallyl diphosphate:tRNA dimethylallyltransferase</fullName>
        <shortName evidence="10">DMAPP:tRNA dimethylallyltransferase</shortName>
        <shortName evidence="10">DMATase</shortName>
    </alternativeName>
    <alternativeName>
        <fullName evidence="10">Isopentenyl-diphosphate:tRNA isopentenyltransferase</fullName>
        <shortName evidence="10">IPP transferase</shortName>
        <shortName evidence="10">IPPT</shortName>
        <shortName evidence="10">IPTase</shortName>
    </alternativeName>
</protein>
<dbReference type="Gene3D" id="1.10.20.140">
    <property type="match status" value="1"/>
</dbReference>
<comment type="subunit">
    <text evidence="10">Monomer.</text>
</comment>
<proteinExistence type="inferred from homology"/>
<reference evidence="15" key="1">
    <citation type="submission" date="2016-10" db="EMBL/GenBank/DDBJ databases">
        <authorList>
            <person name="Varghese N."/>
        </authorList>
    </citation>
    <scope>NUCLEOTIDE SEQUENCE [LARGE SCALE GENOMIC DNA]</scope>
    <source>
        <strain evidence="15">DSM 21843</strain>
    </source>
</reference>
<dbReference type="STRING" id="79604.AAY81_05740"/>
<dbReference type="EC" id="2.5.1.75" evidence="10"/>
<evidence type="ECO:0000313" key="14">
    <source>
        <dbReference type="EMBL" id="SEO87581.1"/>
    </source>
</evidence>
<sequence>MQWPAASGEKSQVVCPLDAPLVCVVGPTASGKTALAQRMAERLGGCVLSADSMQIYRGMDIGTGKIAPADRTVPYYGLDVAAPGSAYSASLFQEYGRGVVLRAYEQGCRPIVCGGTGFYVRALVDSYDFPAGEQVGNPVRDAYNARIAECGCDAVWAELNQRDPASAALINAHDAKRVVRAFELLSEGTSYAEQHAKLHAIGVHFPVTMIGLQVDPEILRHRIDARVDQMVENGLVDEVRSLLSEGLRDALTANQAIGYKEIVQALDGVISLDEAISQIKFATHRYAKRQRTWFRKDKRITWICADRDNGEELLCRALEIVDTDEKRYGKGCA</sequence>
<evidence type="ECO:0000256" key="7">
    <source>
        <dbReference type="ARBA" id="ARBA00022840"/>
    </source>
</evidence>
<dbReference type="InterPro" id="IPR027417">
    <property type="entry name" value="P-loop_NTPase"/>
</dbReference>
<comment type="function">
    <text evidence="2 10 12">Catalyzes the transfer of a dimethylallyl group onto the adenine at position 37 in tRNAs that read codons beginning with uridine, leading to the formation of N6-(dimethylallyl)adenosine (i(6)A).</text>
</comment>
<dbReference type="EMBL" id="FOEC01000009">
    <property type="protein sequence ID" value="SEO87581.1"/>
    <property type="molecule type" value="Genomic_DNA"/>
</dbReference>
<evidence type="ECO:0000256" key="13">
    <source>
        <dbReference type="RuleBase" id="RU003785"/>
    </source>
</evidence>
<feature type="site" description="Interaction with substrate tRNA" evidence="10">
    <location>
        <position position="140"/>
    </location>
</feature>
<dbReference type="Pfam" id="PF01715">
    <property type="entry name" value="IPPT"/>
    <property type="match status" value="1"/>
</dbReference>
<evidence type="ECO:0000256" key="10">
    <source>
        <dbReference type="HAMAP-Rule" id="MF_00185"/>
    </source>
</evidence>
<evidence type="ECO:0000256" key="1">
    <source>
        <dbReference type="ARBA" id="ARBA00001946"/>
    </source>
</evidence>
<evidence type="ECO:0000256" key="2">
    <source>
        <dbReference type="ARBA" id="ARBA00003213"/>
    </source>
</evidence>
<dbReference type="GO" id="GO:0052381">
    <property type="term" value="F:tRNA dimethylallyltransferase activity"/>
    <property type="evidence" value="ECO:0007669"/>
    <property type="project" value="UniProtKB-UniRule"/>
</dbReference>
<dbReference type="InterPro" id="IPR039657">
    <property type="entry name" value="Dimethylallyltransferase"/>
</dbReference>
<evidence type="ECO:0000256" key="3">
    <source>
        <dbReference type="ARBA" id="ARBA00005842"/>
    </source>
</evidence>
<keyword evidence="4 10" id="KW-0808">Transferase</keyword>
<keyword evidence="7 10" id="KW-0067">ATP-binding</keyword>
<keyword evidence="5 10" id="KW-0819">tRNA processing</keyword>
<evidence type="ECO:0000313" key="15">
    <source>
        <dbReference type="Proteomes" id="UP000182975"/>
    </source>
</evidence>
<dbReference type="Gene3D" id="3.40.50.300">
    <property type="entry name" value="P-loop containing nucleotide triphosphate hydrolases"/>
    <property type="match status" value="1"/>
</dbReference>
<dbReference type="OrthoDB" id="9776390at2"/>
<comment type="cofactor">
    <cofactor evidence="1 10">
        <name>Mg(2+)</name>
        <dbReference type="ChEBI" id="CHEBI:18420"/>
    </cofactor>
</comment>